<evidence type="ECO:0000256" key="2">
    <source>
        <dbReference type="SAM" id="SignalP"/>
    </source>
</evidence>
<dbReference type="AlphaFoldDB" id="A0AAN8XLA6"/>
<evidence type="ECO:0000256" key="1">
    <source>
        <dbReference type="SAM" id="MobiDB-lite"/>
    </source>
</evidence>
<organism evidence="3 4">
    <name type="scientific">Polyplax serrata</name>
    <name type="common">Common mouse louse</name>
    <dbReference type="NCBI Taxonomy" id="468196"/>
    <lineage>
        <taxon>Eukaryota</taxon>
        <taxon>Metazoa</taxon>
        <taxon>Ecdysozoa</taxon>
        <taxon>Arthropoda</taxon>
        <taxon>Hexapoda</taxon>
        <taxon>Insecta</taxon>
        <taxon>Pterygota</taxon>
        <taxon>Neoptera</taxon>
        <taxon>Paraneoptera</taxon>
        <taxon>Psocodea</taxon>
        <taxon>Troctomorpha</taxon>
        <taxon>Phthiraptera</taxon>
        <taxon>Anoplura</taxon>
        <taxon>Polyplacidae</taxon>
        <taxon>Polyplax</taxon>
    </lineage>
</organism>
<feature type="region of interest" description="Disordered" evidence="1">
    <location>
        <begin position="63"/>
        <end position="110"/>
    </location>
</feature>
<dbReference type="EMBL" id="JAWJWE010000002">
    <property type="protein sequence ID" value="KAK6642550.1"/>
    <property type="molecule type" value="Genomic_DNA"/>
</dbReference>
<evidence type="ECO:0000313" key="3">
    <source>
        <dbReference type="EMBL" id="KAK6642550.1"/>
    </source>
</evidence>
<feature type="compositionally biased region" description="Basic and acidic residues" evidence="1">
    <location>
        <begin position="83"/>
        <end position="110"/>
    </location>
</feature>
<evidence type="ECO:0000313" key="4">
    <source>
        <dbReference type="Proteomes" id="UP001372834"/>
    </source>
</evidence>
<dbReference type="Proteomes" id="UP001372834">
    <property type="component" value="Unassembled WGS sequence"/>
</dbReference>
<name>A0AAN8XLA6_POLSC</name>
<keyword evidence="2" id="KW-0732">Signal</keyword>
<protein>
    <submittedName>
        <fullName evidence="3">Uncharacterized protein</fullName>
    </submittedName>
</protein>
<sequence length="110" mass="12650">MKNLKPNGHYIALLLLFILHVVLARFAEGSVLPRPNIRQRPTTQVSTVDNYTGERAIVIVTSSELPKQIPPPPTPTKPHRPTPRYDMKNSVYDKDERNKELYESFRLTPE</sequence>
<gene>
    <name evidence="3" type="ORF">RUM43_004052</name>
</gene>
<proteinExistence type="predicted"/>
<comment type="caution">
    <text evidence="3">The sequence shown here is derived from an EMBL/GenBank/DDBJ whole genome shotgun (WGS) entry which is preliminary data.</text>
</comment>
<feature type="chain" id="PRO_5042939748" evidence="2">
    <location>
        <begin position="25"/>
        <end position="110"/>
    </location>
</feature>
<feature type="signal peptide" evidence="2">
    <location>
        <begin position="1"/>
        <end position="24"/>
    </location>
</feature>
<accession>A0AAN8XLA6</accession>
<reference evidence="3 4" key="1">
    <citation type="submission" date="2023-10" db="EMBL/GenBank/DDBJ databases">
        <title>Genomes of two closely related lineages of the louse Polyplax serrata with different host specificities.</title>
        <authorList>
            <person name="Martinu J."/>
            <person name="Tarabai H."/>
            <person name="Stefka J."/>
            <person name="Hypsa V."/>
        </authorList>
    </citation>
    <scope>NUCLEOTIDE SEQUENCE [LARGE SCALE GENOMIC DNA]</scope>
    <source>
        <strain evidence="3">HR10_N</strain>
    </source>
</reference>